<feature type="compositionally biased region" description="Basic and acidic residues" evidence="1">
    <location>
        <begin position="95"/>
        <end position="122"/>
    </location>
</feature>
<feature type="compositionally biased region" description="Basic residues" evidence="1">
    <location>
        <begin position="82"/>
        <end position="91"/>
    </location>
</feature>
<dbReference type="HOGENOM" id="CLU_1943055_0_0_1"/>
<gene>
    <name evidence="2" type="ORF">M378DRAFT_18167</name>
</gene>
<name>A0A0C2WGG6_AMAMK</name>
<protein>
    <submittedName>
        <fullName evidence="2">Uncharacterized protein</fullName>
    </submittedName>
</protein>
<feature type="region of interest" description="Disordered" evidence="1">
    <location>
        <begin position="79"/>
        <end position="130"/>
    </location>
</feature>
<feature type="non-terminal residue" evidence="2">
    <location>
        <position position="1"/>
    </location>
</feature>
<dbReference type="Proteomes" id="UP000054549">
    <property type="component" value="Unassembled WGS sequence"/>
</dbReference>
<proteinExistence type="predicted"/>
<sequence>SLTNSFKAKETYTRKDNKKQVVKDYNPQEHPQDKSALPPHKAARSNLQVVLHRLSYKEKQLYQRSWPVPRSPQIIQQFPEHLHRHNRHPKTPSHNTKEKHNPFRDPLINKEIKEQKEEDHLTTDQNPKTK</sequence>
<feature type="compositionally biased region" description="Basic and acidic residues" evidence="1">
    <location>
        <begin position="7"/>
        <end position="33"/>
    </location>
</feature>
<evidence type="ECO:0000313" key="3">
    <source>
        <dbReference type="Proteomes" id="UP000054549"/>
    </source>
</evidence>
<accession>A0A0C2WGG6</accession>
<dbReference type="InParanoid" id="A0A0C2WGG6"/>
<dbReference type="EMBL" id="KN818552">
    <property type="protein sequence ID" value="KIL55198.1"/>
    <property type="molecule type" value="Genomic_DNA"/>
</dbReference>
<evidence type="ECO:0000313" key="2">
    <source>
        <dbReference type="EMBL" id="KIL55198.1"/>
    </source>
</evidence>
<keyword evidence="3" id="KW-1185">Reference proteome</keyword>
<feature type="region of interest" description="Disordered" evidence="1">
    <location>
        <begin position="1"/>
        <end position="44"/>
    </location>
</feature>
<evidence type="ECO:0000256" key="1">
    <source>
        <dbReference type="SAM" id="MobiDB-lite"/>
    </source>
</evidence>
<organism evidence="2 3">
    <name type="scientific">Amanita muscaria (strain Koide BX008)</name>
    <dbReference type="NCBI Taxonomy" id="946122"/>
    <lineage>
        <taxon>Eukaryota</taxon>
        <taxon>Fungi</taxon>
        <taxon>Dikarya</taxon>
        <taxon>Basidiomycota</taxon>
        <taxon>Agaricomycotina</taxon>
        <taxon>Agaricomycetes</taxon>
        <taxon>Agaricomycetidae</taxon>
        <taxon>Agaricales</taxon>
        <taxon>Pluteineae</taxon>
        <taxon>Amanitaceae</taxon>
        <taxon>Amanita</taxon>
    </lineage>
</organism>
<reference evidence="2 3" key="1">
    <citation type="submission" date="2014-04" db="EMBL/GenBank/DDBJ databases">
        <title>Evolutionary Origins and Diversification of the Mycorrhizal Mutualists.</title>
        <authorList>
            <consortium name="DOE Joint Genome Institute"/>
            <consortium name="Mycorrhizal Genomics Consortium"/>
            <person name="Kohler A."/>
            <person name="Kuo A."/>
            <person name="Nagy L.G."/>
            <person name="Floudas D."/>
            <person name="Copeland A."/>
            <person name="Barry K.W."/>
            <person name="Cichocki N."/>
            <person name="Veneault-Fourrey C."/>
            <person name="LaButti K."/>
            <person name="Lindquist E.A."/>
            <person name="Lipzen A."/>
            <person name="Lundell T."/>
            <person name="Morin E."/>
            <person name="Murat C."/>
            <person name="Riley R."/>
            <person name="Ohm R."/>
            <person name="Sun H."/>
            <person name="Tunlid A."/>
            <person name="Henrissat B."/>
            <person name="Grigoriev I.V."/>
            <person name="Hibbett D.S."/>
            <person name="Martin F."/>
        </authorList>
    </citation>
    <scope>NUCLEOTIDE SEQUENCE [LARGE SCALE GENOMIC DNA]</scope>
    <source>
        <strain evidence="2 3">Koide BX008</strain>
    </source>
</reference>
<dbReference type="AlphaFoldDB" id="A0A0C2WGG6"/>